<dbReference type="EMBL" id="JABSNW010000008">
    <property type="protein sequence ID" value="KAL2885202.1"/>
    <property type="molecule type" value="Genomic_DNA"/>
</dbReference>
<feature type="region of interest" description="Disordered" evidence="1">
    <location>
        <begin position="162"/>
        <end position="207"/>
    </location>
</feature>
<evidence type="ECO:0000313" key="3">
    <source>
        <dbReference type="Proteomes" id="UP001610728"/>
    </source>
</evidence>
<comment type="caution">
    <text evidence="2">The sequence shown here is derived from an EMBL/GenBank/DDBJ whole genome shotgun (WGS) entry which is preliminary data.</text>
</comment>
<proteinExistence type="predicted"/>
<dbReference type="Gene3D" id="3.20.20.190">
    <property type="entry name" value="Phosphatidylinositol (PI) phosphodiesterase"/>
    <property type="match status" value="1"/>
</dbReference>
<dbReference type="GeneID" id="98120888"/>
<dbReference type="Proteomes" id="UP001610728">
    <property type="component" value="Unassembled WGS sequence"/>
</dbReference>
<dbReference type="SUPFAM" id="SSF51695">
    <property type="entry name" value="PLC-like phosphodiesterases"/>
    <property type="match status" value="1"/>
</dbReference>
<evidence type="ECO:0000313" key="2">
    <source>
        <dbReference type="EMBL" id="KAL2885202.1"/>
    </source>
</evidence>
<organism evidence="2 3">
    <name type="scientific">Ceratocystis lukuohia</name>
    <dbReference type="NCBI Taxonomy" id="2019550"/>
    <lineage>
        <taxon>Eukaryota</taxon>
        <taxon>Fungi</taxon>
        <taxon>Dikarya</taxon>
        <taxon>Ascomycota</taxon>
        <taxon>Pezizomycotina</taxon>
        <taxon>Sordariomycetes</taxon>
        <taxon>Hypocreomycetidae</taxon>
        <taxon>Microascales</taxon>
        <taxon>Ceratocystidaceae</taxon>
        <taxon>Ceratocystis</taxon>
    </lineage>
</organism>
<reference evidence="2 3" key="1">
    <citation type="submission" date="2020-05" db="EMBL/GenBank/DDBJ databases">
        <title>Ceratocystis lukuohia genome.</title>
        <authorList>
            <person name="Harrington T.C."/>
            <person name="Kim K."/>
            <person name="Mayers C.G."/>
        </authorList>
    </citation>
    <scope>NUCLEOTIDE SEQUENCE [LARGE SCALE GENOMIC DNA]</scope>
    <source>
        <strain evidence="2 3">C4212</strain>
    </source>
</reference>
<protein>
    <submittedName>
        <fullName evidence="2">1-phosphatidylinositol phosphodiesterase</fullName>
    </submittedName>
</protein>
<evidence type="ECO:0000256" key="1">
    <source>
        <dbReference type="SAM" id="MobiDB-lite"/>
    </source>
</evidence>
<dbReference type="InterPro" id="IPR017946">
    <property type="entry name" value="PLC-like_Pdiesterase_TIM-brl"/>
</dbReference>
<keyword evidence="3" id="KW-1185">Reference proteome</keyword>
<sequence length="207" mass="23216">MEGYFVSESELGDRAVRYIYARNSYDTVLPTLCEARGKIVILQDFKSSLAAMASLRIRALSLFIVASLQNPGKLHITYTTANASIEPIRIAAKDSIHPGMNVLLDQCLRRGEGNYPGVAVMDFPGDCLDEKILMRNNHYLLPELTTYFPDRNARDTAEEVNFNSISDFEPPPLEDTNDESSDNEIFPTLPRSYLVSQADPKRTGYQT</sequence>
<gene>
    <name evidence="2" type="ORF">HOO65_080152</name>
</gene>
<name>A0ABR4MAA4_9PEZI</name>
<accession>A0ABR4MAA4</accession>
<dbReference type="RefSeq" id="XP_070856382.1">
    <property type="nucleotide sequence ID" value="XM_071004385.1"/>
</dbReference>